<dbReference type="InterPro" id="IPR039249">
    <property type="entry name" value="GPATCH11"/>
</dbReference>
<dbReference type="PANTHER" id="PTHR21032:SF0">
    <property type="entry name" value="G PATCH DOMAIN-CONTAINING PROTEIN 11"/>
    <property type="match status" value="1"/>
</dbReference>
<evidence type="ECO:0000313" key="3">
    <source>
        <dbReference type="EMBL" id="CAL5228877.1"/>
    </source>
</evidence>
<reference evidence="3 4" key="1">
    <citation type="submission" date="2024-06" db="EMBL/GenBank/DDBJ databases">
        <authorList>
            <person name="Kraege A."/>
            <person name="Thomma B."/>
        </authorList>
    </citation>
    <scope>NUCLEOTIDE SEQUENCE [LARGE SCALE GENOMIC DNA]</scope>
</reference>
<sequence length="284" mass="31931">MHRPQKRAVKLWLPTDADKQDVRVASDHENSQSAQGGDIEAEPEEDLDKLFAQYEQQAEADKRKVAAAAPKEKPVSQKSMKELRESGLSQPIGQDTRGFQLLAKMGYKAGEGIGRDGRGRAAPISVDLKAGRTGLGVDEDRKRKQHSYKQLQELRNTKRLKGQEIMKDSYLTHQATSFAGRQAEQRLEEAQRVCETLDRRRGMTESLMWLAQPPLQEPDEAAEATEEAEPGPVNPWAELPIAERLSDMLQRLRTEYFYCIFCGCQYADHAELALSCPGPAEEDH</sequence>
<proteinExistence type="predicted"/>
<dbReference type="Pfam" id="PF13821">
    <property type="entry name" value="DUF4187"/>
    <property type="match status" value="1"/>
</dbReference>
<organism evidence="3 4">
    <name type="scientific">Coccomyxa viridis</name>
    <dbReference type="NCBI Taxonomy" id="1274662"/>
    <lineage>
        <taxon>Eukaryota</taxon>
        <taxon>Viridiplantae</taxon>
        <taxon>Chlorophyta</taxon>
        <taxon>core chlorophytes</taxon>
        <taxon>Trebouxiophyceae</taxon>
        <taxon>Trebouxiophyceae incertae sedis</taxon>
        <taxon>Coccomyxaceae</taxon>
        <taxon>Coccomyxa</taxon>
    </lineage>
</organism>
<dbReference type="PROSITE" id="PS50174">
    <property type="entry name" value="G_PATCH"/>
    <property type="match status" value="1"/>
</dbReference>
<name>A0ABP1GAM7_9CHLO</name>
<comment type="caution">
    <text evidence="3">The sequence shown here is derived from an EMBL/GenBank/DDBJ whole genome shotgun (WGS) entry which is preliminary data.</text>
</comment>
<dbReference type="SMART" id="SM00443">
    <property type="entry name" value="G_patch"/>
    <property type="match status" value="1"/>
</dbReference>
<protein>
    <submittedName>
        <fullName evidence="3">G12091 protein</fullName>
    </submittedName>
</protein>
<dbReference type="PANTHER" id="PTHR21032">
    <property type="entry name" value="G PATCH DOMAIN-CONTAINING PROTEIN 11"/>
    <property type="match status" value="1"/>
</dbReference>
<feature type="domain" description="G-patch" evidence="2">
    <location>
        <begin position="94"/>
        <end position="140"/>
    </location>
</feature>
<evidence type="ECO:0000259" key="2">
    <source>
        <dbReference type="PROSITE" id="PS50174"/>
    </source>
</evidence>
<gene>
    <name evidence="3" type="primary">g12091</name>
    <name evidence="3" type="ORF">VP750_LOCUS10783</name>
</gene>
<feature type="compositionally biased region" description="Basic and acidic residues" evidence="1">
    <location>
        <begin position="16"/>
        <end position="30"/>
    </location>
</feature>
<feature type="region of interest" description="Disordered" evidence="1">
    <location>
        <begin position="212"/>
        <end position="235"/>
    </location>
</feature>
<feature type="compositionally biased region" description="Acidic residues" evidence="1">
    <location>
        <begin position="217"/>
        <end position="229"/>
    </location>
</feature>
<dbReference type="InterPro" id="IPR000467">
    <property type="entry name" value="G_patch_dom"/>
</dbReference>
<evidence type="ECO:0000256" key="1">
    <source>
        <dbReference type="SAM" id="MobiDB-lite"/>
    </source>
</evidence>
<feature type="region of interest" description="Disordered" evidence="1">
    <location>
        <begin position="1"/>
        <end position="95"/>
    </location>
</feature>
<dbReference type="Proteomes" id="UP001497392">
    <property type="component" value="Unassembled WGS sequence"/>
</dbReference>
<accession>A0ABP1GAM7</accession>
<dbReference type="EMBL" id="CAXHTA020000019">
    <property type="protein sequence ID" value="CAL5228877.1"/>
    <property type="molecule type" value="Genomic_DNA"/>
</dbReference>
<dbReference type="InterPro" id="IPR025239">
    <property type="entry name" value="DUF4187"/>
</dbReference>
<dbReference type="SMART" id="SM01173">
    <property type="entry name" value="DUF4187"/>
    <property type="match status" value="1"/>
</dbReference>
<feature type="compositionally biased region" description="Basic and acidic residues" evidence="1">
    <location>
        <begin position="59"/>
        <end position="85"/>
    </location>
</feature>
<dbReference type="Pfam" id="PF01585">
    <property type="entry name" value="G-patch"/>
    <property type="match status" value="1"/>
</dbReference>
<evidence type="ECO:0000313" key="4">
    <source>
        <dbReference type="Proteomes" id="UP001497392"/>
    </source>
</evidence>
<keyword evidence="4" id="KW-1185">Reference proteome</keyword>